<accession>A0A2S3HYB7</accession>
<name>A0A2S3HYB7_9POAL</name>
<gene>
    <name evidence="1" type="ORF">PAHAL_5G498400</name>
</gene>
<protein>
    <submittedName>
        <fullName evidence="1">Uncharacterized protein</fullName>
    </submittedName>
</protein>
<evidence type="ECO:0000313" key="1">
    <source>
        <dbReference type="EMBL" id="PAN32587.1"/>
    </source>
</evidence>
<dbReference type="Gramene" id="PAN32587">
    <property type="protein sequence ID" value="PAN32587"/>
    <property type="gene ID" value="PAHAL_5G498400"/>
</dbReference>
<dbReference type="Proteomes" id="UP000243499">
    <property type="component" value="Chromosome 5"/>
</dbReference>
<dbReference type="EMBL" id="CM008050">
    <property type="protein sequence ID" value="PAN32587.1"/>
    <property type="molecule type" value="Genomic_DNA"/>
</dbReference>
<organism evidence="1">
    <name type="scientific">Panicum hallii</name>
    <dbReference type="NCBI Taxonomy" id="206008"/>
    <lineage>
        <taxon>Eukaryota</taxon>
        <taxon>Viridiplantae</taxon>
        <taxon>Streptophyta</taxon>
        <taxon>Embryophyta</taxon>
        <taxon>Tracheophyta</taxon>
        <taxon>Spermatophyta</taxon>
        <taxon>Magnoliopsida</taxon>
        <taxon>Liliopsida</taxon>
        <taxon>Poales</taxon>
        <taxon>Poaceae</taxon>
        <taxon>PACMAD clade</taxon>
        <taxon>Panicoideae</taxon>
        <taxon>Panicodae</taxon>
        <taxon>Paniceae</taxon>
        <taxon>Panicinae</taxon>
        <taxon>Panicum</taxon>
        <taxon>Panicum sect. Panicum</taxon>
    </lineage>
</organism>
<sequence length="229" mass="26116">MQEIASSYLESYVKVHKISKTQFIMLPSDKCAAPIVSGVLLQISEFKFPAVTFSLDRWSDSNMSVLETLQFKIDVTLNWIPAHLCVPKNFGFPLRPYCSMEVYDGPQPILTTCEKFKCTAWTNDVKNLPKRIMTALLSKSPERIIHRQILEQHRYLSMLLFHIGMKLAIFQYSIIELGNVVLKIQGSFGYANYEQASRTVNGNLAPWLNIIWRSKCSEIHFDGMTGGLS</sequence>
<proteinExistence type="predicted"/>
<reference evidence="1" key="1">
    <citation type="submission" date="2018-04" db="EMBL/GenBank/DDBJ databases">
        <title>WGS assembly of Panicum hallii.</title>
        <authorList>
            <person name="Lovell J."/>
            <person name="Jenkins J."/>
            <person name="Lowry D."/>
            <person name="Mamidi S."/>
            <person name="Sreedasyam A."/>
            <person name="Weng X."/>
            <person name="Barry K."/>
            <person name="Bonette J."/>
            <person name="Campitelli B."/>
            <person name="Daum C."/>
            <person name="Gordon S."/>
            <person name="Gould B."/>
            <person name="Lipzen A."/>
            <person name="Macqueen A."/>
            <person name="Palacio-Mejia J."/>
            <person name="Plott C."/>
            <person name="Shakirov E."/>
            <person name="Shu S."/>
            <person name="Yoshinaga Y."/>
            <person name="Zane M."/>
            <person name="Rokhsar D."/>
            <person name="Grimwood J."/>
            <person name="Schmutz J."/>
            <person name="Juenger T."/>
        </authorList>
    </citation>
    <scope>NUCLEOTIDE SEQUENCE [LARGE SCALE GENOMIC DNA]</scope>
    <source>
        <strain evidence="1">FIL2</strain>
    </source>
</reference>
<dbReference type="AlphaFoldDB" id="A0A2S3HYB7"/>